<evidence type="ECO:0000313" key="1">
    <source>
        <dbReference type="EMBL" id="ASD52224.1"/>
    </source>
</evidence>
<evidence type="ECO:0000313" key="2">
    <source>
        <dbReference type="Proteomes" id="UP000248293"/>
    </source>
</evidence>
<keyword evidence="2" id="KW-1185">Reference proteome</keyword>
<sequence length="56" mass="5931">MKTTAKTWLLVGRKLLTTKATYKLVGLILVMAGLVKGEVVTGLLAEIVCALLEGCV</sequence>
<name>A0A2U7NJQ7_9CAUD</name>
<organism evidence="1 2">
    <name type="scientific">Pseudomonas phage PspYZU08</name>
    <dbReference type="NCBI Taxonomy" id="1983557"/>
    <lineage>
        <taxon>Viruses</taxon>
        <taxon>Duplodnaviria</taxon>
        <taxon>Heunggongvirae</taxon>
        <taxon>Uroviricota</taxon>
        <taxon>Caudoviricetes</taxon>
        <taxon>Autographivirales</taxon>
        <taxon>Autotranscriptaviridae</taxon>
        <taxon>Studiervirinae</taxon>
        <taxon>Pijolavirus</taxon>
        <taxon>Pijolavirus PspYZU08</taxon>
    </lineage>
</organism>
<reference evidence="1 2" key="1">
    <citation type="submission" date="2017-04" db="EMBL/GenBank/DDBJ databases">
        <title>Isolation of lytic bacteriophages infecting Pseudomonas strains for biocontrol of fish and shrimp spoilage during chilled storage.</title>
        <authorList>
            <person name="Yang Z."/>
            <person name="Tao X."/>
            <person name="Gao L."/>
            <person name="Rao S."/>
        </authorList>
    </citation>
    <scope>NUCLEOTIDE SEQUENCE [LARGE SCALE GENOMIC DNA]</scope>
</reference>
<accession>A0A2U7NJQ7</accession>
<protein>
    <submittedName>
        <fullName evidence="1">Uncharacterized protein</fullName>
    </submittedName>
</protein>
<dbReference type="EMBL" id="KY971611">
    <property type="protein sequence ID" value="ASD52224.1"/>
    <property type="molecule type" value="Genomic_DNA"/>
</dbReference>
<dbReference type="Proteomes" id="UP000248293">
    <property type="component" value="Segment"/>
</dbReference>
<proteinExistence type="predicted"/>
<gene>
    <name evidence="1" type="ORF">PspYZU08_48</name>
</gene>